<dbReference type="PRINTS" id="PR00765">
    <property type="entry name" value="CRBOXYPTASEA"/>
</dbReference>
<comment type="similarity">
    <text evidence="2 11">Belongs to the peptidase M14 family.</text>
</comment>
<evidence type="ECO:0000256" key="2">
    <source>
        <dbReference type="ARBA" id="ARBA00005988"/>
    </source>
</evidence>
<feature type="active site" description="Proton donor/acceptor" evidence="11">
    <location>
        <position position="394"/>
    </location>
</feature>
<dbReference type="Gene3D" id="3.40.630.10">
    <property type="entry name" value="Zn peptidases"/>
    <property type="match status" value="1"/>
</dbReference>
<keyword evidence="3" id="KW-0121">Carboxypeptidase</keyword>
<evidence type="ECO:0000256" key="12">
    <source>
        <dbReference type="SAM" id="SignalP"/>
    </source>
</evidence>
<keyword evidence="9" id="KW-0482">Metalloprotease</keyword>
<dbReference type="InterPro" id="IPR003146">
    <property type="entry name" value="M14A_act_pep"/>
</dbReference>
<dbReference type="InterPro" id="IPR000834">
    <property type="entry name" value="Peptidase_M14"/>
</dbReference>
<sequence>METVLVLVLESLLLATIPACASELFGARMLRVVPESHDQLDHLHFMLVNSPFDFWREPREVGMPVDIMVTLSELPELIHTLTSQGLTAEEIIKDVGQMVVERSLAVYARGPRAMDWEDFHDYTTITKWLTSLSKDYPNLCTLEEVGKSYEGRPMKLFMVGKGGADNPGIFIDGGSHGREWIAPATVTYMINKLVTNSTEYDDLLSQVNFYFMPVINPDGYDFTFINPNNRFWRKTRSDYRPKVPEESEEPEELEENPVCIGVDANRNWGHHWMEGGASNNSCRFTYAGPEPFSEVENRVVRDQILRLRSKLKMYLSFHSYGQQFMYPWGYTHVYPDDWKELDDIARKAVSALTAVYGTNYTIGTTNNIFRRALAGGSHDWVKSVANVKLSYTVELGNSGNLFCPNSSDIIPSGEETFQALLVLADHVKETYAH</sequence>
<dbReference type="SUPFAM" id="SSF54897">
    <property type="entry name" value="Protease propeptides/inhibitors"/>
    <property type="match status" value="1"/>
</dbReference>
<evidence type="ECO:0000256" key="9">
    <source>
        <dbReference type="ARBA" id="ARBA00023049"/>
    </source>
</evidence>
<keyword evidence="8" id="KW-0862">Zinc</keyword>
<feature type="chain" id="PRO_5043810727" description="Peptidase M14 domain-containing protein" evidence="12">
    <location>
        <begin position="22"/>
        <end position="433"/>
    </location>
</feature>
<evidence type="ECO:0000313" key="14">
    <source>
        <dbReference type="EMBL" id="KAK8397131.1"/>
    </source>
</evidence>
<dbReference type="PANTHER" id="PTHR11705:SF91">
    <property type="entry name" value="FI01817P-RELATED"/>
    <property type="match status" value="1"/>
</dbReference>
<gene>
    <name evidence="14" type="ORF">O3P69_004667</name>
</gene>
<evidence type="ECO:0000256" key="1">
    <source>
        <dbReference type="ARBA" id="ARBA00001947"/>
    </source>
</evidence>
<keyword evidence="6 12" id="KW-0732">Signal</keyword>
<evidence type="ECO:0000256" key="8">
    <source>
        <dbReference type="ARBA" id="ARBA00022833"/>
    </source>
</evidence>
<evidence type="ECO:0000256" key="4">
    <source>
        <dbReference type="ARBA" id="ARBA00022670"/>
    </source>
</evidence>
<keyword evidence="5" id="KW-0479">Metal-binding</keyword>
<evidence type="ECO:0000259" key="13">
    <source>
        <dbReference type="PROSITE" id="PS52035"/>
    </source>
</evidence>
<evidence type="ECO:0000313" key="15">
    <source>
        <dbReference type="Proteomes" id="UP001487740"/>
    </source>
</evidence>
<keyword evidence="15" id="KW-1185">Reference proteome</keyword>
<evidence type="ECO:0000256" key="7">
    <source>
        <dbReference type="ARBA" id="ARBA00022801"/>
    </source>
</evidence>
<dbReference type="GO" id="GO:0004181">
    <property type="term" value="F:metallocarboxypeptidase activity"/>
    <property type="evidence" value="ECO:0007669"/>
    <property type="project" value="InterPro"/>
</dbReference>
<dbReference type="GO" id="GO:0008270">
    <property type="term" value="F:zinc ion binding"/>
    <property type="evidence" value="ECO:0007669"/>
    <property type="project" value="InterPro"/>
</dbReference>
<evidence type="ECO:0000256" key="3">
    <source>
        <dbReference type="ARBA" id="ARBA00022645"/>
    </source>
</evidence>
<accession>A0AAW0UDW6</accession>
<evidence type="ECO:0000256" key="10">
    <source>
        <dbReference type="ARBA" id="ARBA00023157"/>
    </source>
</evidence>
<dbReference type="AlphaFoldDB" id="A0AAW0UDW6"/>
<evidence type="ECO:0000256" key="6">
    <source>
        <dbReference type="ARBA" id="ARBA00022729"/>
    </source>
</evidence>
<dbReference type="Pfam" id="PF02244">
    <property type="entry name" value="Propep_M14"/>
    <property type="match status" value="1"/>
</dbReference>
<comment type="caution">
    <text evidence="14">The sequence shown here is derived from an EMBL/GenBank/DDBJ whole genome shotgun (WGS) entry which is preliminary data.</text>
</comment>
<proteinExistence type="inferred from homology"/>
<protein>
    <recommendedName>
        <fullName evidence="13">Peptidase M14 domain-containing protein</fullName>
    </recommendedName>
</protein>
<dbReference type="SMART" id="SM00631">
    <property type="entry name" value="Zn_pept"/>
    <property type="match status" value="1"/>
</dbReference>
<keyword evidence="4" id="KW-0645">Protease</keyword>
<feature type="signal peptide" evidence="12">
    <location>
        <begin position="1"/>
        <end position="21"/>
    </location>
</feature>
<feature type="domain" description="Peptidase M14" evidence="13">
    <location>
        <begin position="118"/>
        <end position="427"/>
    </location>
</feature>
<dbReference type="Proteomes" id="UP001487740">
    <property type="component" value="Unassembled WGS sequence"/>
</dbReference>
<dbReference type="Gene3D" id="3.30.70.340">
    <property type="entry name" value="Metallocarboxypeptidase-like"/>
    <property type="match status" value="1"/>
</dbReference>
<comment type="cofactor">
    <cofactor evidence="1">
        <name>Zn(2+)</name>
        <dbReference type="ChEBI" id="CHEBI:29105"/>
    </cofactor>
</comment>
<dbReference type="Pfam" id="PF00246">
    <property type="entry name" value="Peptidase_M14"/>
    <property type="match status" value="1"/>
</dbReference>
<dbReference type="CDD" id="cd03860">
    <property type="entry name" value="M14_CP_A-B_like"/>
    <property type="match status" value="1"/>
</dbReference>
<dbReference type="InterPro" id="IPR036990">
    <property type="entry name" value="M14A-like_propep"/>
</dbReference>
<dbReference type="SUPFAM" id="SSF53187">
    <property type="entry name" value="Zn-dependent exopeptidases"/>
    <property type="match status" value="1"/>
</dbReference>
<dbReference type="GO" id="GO:0005615">
    <property type="term" value="C:extracellular space"/>
    <property type="evidence" value="ECO:0007669"/>
    <property type="project" value="TreeGrafter"/>
</dbReference>
<dbReference type="GO" id="GO:0006508">
    <property type="term" value="P:proteolysis"/>
    <property type="evidence" value="ECO:0007669"/>
    <property type="project" value="UniProtKB-KW"/>
</dbReference>
<dbReference type="FunFam" id="3.40.630.10:FF:000084">
    <property type="entry name" value="Carboxypeptidase B2"/>
    <property type="match status" value="1"/>
</dbReference>
<dbReference type="PROSITE" id="PS00132">
    <property type="entry name" value="CARBOXYPEPT_ZN_1"/>
    <property type="match status" value="1"/>
</dbReference>
<evidence type="ECO:0000256" key="5">
    <source>
        <dbReference type="ARBA" id="ARBA00022723"/>
    </source>
</evidence>
<dbReference type="InterPro" id="IPR057246">
    <property type="entry name" value="CARBOXYPEPT_ZN_1"/>
</dbReference>
<dbReference type="EMBL" id="JARAKH010000014">
    <property type="protein sequence ID" value="KAK8397131.1"/>
    <property type="molecule type" value="Genomic_DNA"/>
</dbReference>
<dbReference type="PROSITE" id="PS52035">
    <property type="entry name" value="PEPTIDASE_M14"/>
    <property type="match status" value="1"/>
</dbReference>
<organism evidence="14 15">
    <name type="scientific">Scylla paramamosain</name>
    <name type="common">Mud crab</name>
    <dbReference type="NCBI Taxonomy" id="85552"/>
    <lineage>
        <taxon>Eukaryota</taxon>
        <taxon>Metazoa</taxon>
        <taxon>Ecdysozoa</taxon>
        <taxon>Arthropoda</taxon>
        <taxon>Crustacea</taxon>
        <taxon>Multicrustacea</taxon>
        <taxon>Malacostraca</taxon>
        <taxon>Eumalacostraca</taxon>
        <taxon>Eucarida</taxon>
        <taxon>Decapoda</taxon>
        <taxon>Pleocyemata</taxon>
        <taxon>Brachyura</taxon>
        <taxon>Eubrachyura</taxon>
        <taxon>Portunoidea</taxon>
        <taxon>Portunidae</taxon>
        <taxon>Portuninae</taxon>
        <taxon>Scylla</taxon>
    </lineage>
</organism>
<dbReference type="PANTHER" id="PTHR11705">
    <property type="entry name" value="PROTEASE FAMILY M14 CARBOXYPEPTIDASE A,B"/>
    <property type="match status" value="1"/>
</dbReference>
<evidence type="ECO:0000256" key="11">
    <source>
        <dbReference type="PROSITE-ProRule" id="PRU01379"/>
    </source>
</evidence>
<name>A0AAW0UDW6_SCYPA</name>
<keyword evidence="10" id="KW-1015">Disulfide bond</keyword>
<reference evidence="14 15" key="1">
    <citation type="submission" date="2023-03" db="EMBL/GenBank/DDBJ databases">
        <title>High-quality genome of Scylla paramamosain provides insights in environmental adaptation.</title>
        <authorList>
            <person name="Zhang L."/>
        </authorList>
    </citation>
    <scope>NUCLEOTIDE SEQUENCE [LARGE SCALE GENOMIC DNA]</scope>
    <source>
        <strain evidence="14">LZ_2023a</strain>
        <tissue evidence="14">Muscle</tissue>
    </source>
</reference>
<keyword evidence="7" id="KW-0378">Hydrolase</keyword>